<protein>
    <submittedName>
        <fullName evidence="1">Uncharacterized protein</fullName>
    </submittedName>
</protein>
<keyword evidence="2" id="KW-1185">Reference proteome</keyword>
<proteinExistence type="predicted"/>
<evidence type="ECO:0000313" key="2">
    <source>
        <dbReference type="Proteomes" id="UP001597492"/>
    </source>
</evidence>
<dbReference type="Proteomes" id="UP001597492">
    <property type="component" value="Unassembled WGS sequence"/>
</dbReference>
<gene>
    <name evidence="1" type="ORF">ACFSW7_01690</name>
</gene>
<organism evidence="1 2">
    <name type="scientific">Gulosibacter faecalis</name>
    <dbReference type="NCBI Taxonomy" id="272240"/>
    <lineage>
        <taxon>Bacteria</taxon>
        <taxon>Bacillati</taxon>
        <taxon>Actinomycetota</taxon>
        <taxon>Actinomycetes</taxon>
        <taxon>Micrococcales</taxon>
        <taxon>Microbacteriaceae</taxon>
        <taxon>Gulosibacter</taxon>
    </lineage>
</organism>
<sequence length="62" mass="6827">MTELNRQVAYVPVFVAELAMELLYRFSDKQLSEAGIDVGVANEAADELAECGFAIAEEEDDE</sequence>
<dbReference type="EMBL" id="JBHUNE010000001">
    <property type="protein sequence ID" value="MFD2757086.1"/>
    <property type="molecule type" value="Genomic_DNA"/>
</dbReference>
<evidence type="ECO:0000313" key="1">
    <source>
        <dbReference type="EMBL" id="MFD2757086.1"/>
    </source>
</evidence>
<accession>A0ABW5UV32</accession>
<reference evidence="2" key="1">
    <citation type="journal article" date="2019" name="Int. J. Syst. Evol. Microbiol.">
        <title>The Global Catalogue of Microorganisms (GCM) 10K type strain sequencing project: providing services to taxonomists for standard genome sequencing and annotation.</title>
        <authorList>
            <consortium name="The Broad Institute Genomics Platform"/>
            <consortium name="The Broad Institute Genome Sequencing Center for Infectious Disease"/>
            <person name="Wu L."/>
            <person name="Ma J."/>
        </authorList>
    </citation>
    <scope>NUCLEOTIDE SEQUENCE [LARGE SCALE GENOMIC DNA]</scope>
    <source>
        <strain evidence="2">TISTR 1514</strain>
    </source>
</reference>
<comment type="caution">
    <text evidence="1">The sequence shown here is derived from an EMBL/GenBank/DDBJ whole genome shotgun (WGS) entry which is preliminary data.</text>
</comment>
<dbReference type="RefSeq" id="WP_019618420.1">
    <property type="nucleotide sequence ID" value="NZ_JBHUNE010000001.1"/>
</dbReference>
<name>A0ABW5UV32_9MICO</name>